<gene>
    <name evidence="1" type="ORF">ACFQDD_10880</name>
</gene>
<evidence type="ECO:0000313" key="1">
    <source>
        <dbReference type="EMBL" id="MFC6772011.1"/>
    </source>
</evidence>
<comment type="caution">
    <text evidence="1">The sequence shown here is derived from an EMBL/GenBank/DDBJ whole genome shotgun (WGS) entry which is preliminary data.</text>
</comment>
<dbReference type="SUPFAM" id="SSF55298">
    <property type="entry name" value="YjgF-like"/>
    <property type="match status" value="1"/>
</dbReference>
<dbReference type="InterPro" id="IPR035959">
    <property type="entry name" value="RutC-like_sf"/>
</dbReference>
<keyword evidence="2" id="KW-1185">Reference proteome</keyword>
<sequence length="25" mass="2435">ARSAVQAGALPKGVGVEIEAVALVE</sequence>
<dbReference type="Gene3D" id="3.30.1330.40">
    <property type="entry name" value="RutC-like"/>
    <property type="match status" value="1"/>
</dbReference>
<proteinExistence type="predicted"/>
<accession>A0ABD5T734</accession>
<dbReference type="EMBL" id="JBHSWT010000602">
    <property type="protein sequence ID" value="MFC6772011.1"/>
    <property type="molecule type" value="Genomic_DNA"/>
</dbReference>
<feature type="non-terminal residue" evidence="1">
    <location>
        <position position="1"/>
    </location>
</feature>
<organism evidence="1 2">
    <name type="scientific">Halorubrum pallidum</name>
    <dbReference type="NCBI Taxonomy" id="1526114"/>
    <lineage>
        <taxon>Archaea</taxon>
        <taxon>Methanobacteriati</taxon>
        <taxon>Methanobacteriota</taxon>
        <taxon>Stenosarchaea group</taxon>
        <taxon>Halobacteria</taxon>
        <taxon>Halobacteriales</taxon>
        <taxon>Haloferacaceae</taxon>
        <taxon>Halorubrum</taxon>
    </lineage>
</organism>
<evidence type="ECO:0000313" key="2">
    <source>
        <dbReference type="Proteomes" id="UP001596274"/>
    </source>
</evidence>
<dbReference type="Proteomes" id="UP001596274">
    <property type="component" value="Unassembled WGS sequence"/>
</dbReference>
<name>A0ABD5T734_9EURY</name>
<protein>
    <submittedName>
        <fullName evidence="1">RidA family protein</fullName>
    </submittedName>
</protein>
<dbReference type="AlphaFoldDB" id="A0ABD5T734"/>
<reference evidence="1 2" key="1">
    <citation type="journal article" date="2019" name="Int. J. Syst. Evol. Microbiol.">
        <title>The Global Catalogue of Microorganisms (GCM) 10K type strain sequencing project: providing services to taxonomists for standard genome sequencing and annotation.</title>
        <authorList>
            <consortium name="The Broad Institute Genomics Platform"/>
            <consortium name="The Broad Institute Genome Sequencing Center for Infectious Disease"/>
            <person name="Wu L."/>
            <person name="Ma J."/>
        </authorList>
    </citation>
    <scope>NUCLEOTIDE SEQUENCE [LARGE SCALE GENOMIC DNA]</scope>
    <source>
        <strain evidence="1 2">PJ61</strain>
    </source>
</reference>